<dbReference type="Proteomes" id="UP001150581">
    <property type="component" value="Unassembled WGS sequence"/>
</dbReference>
<evidence type="ECO:0000313" key="1">
    <source>
        <dbReference type="EMBL" id="KAJ1893564.1"/>
    </source>
</evidence>
<gene>
    <name evidence="1" type="primary">SWC5</name>
    <name evidence="1" type="ORF">LPJ66_005678</name>
</gene>
<organism evidence="1 2">
    <name type="scientific">Kickxella alabastrina</name>
    <dbReference type="NCBI Taxonomy" id="61397"/>
    <lineage>
        <taxon>Eukaryota</taxon>
        <taxon>Fungi</taxon>
        <taxon>Fungi incertae sedis</taxon>
        <taxon>Zoopagomycota</taxon>
        <taxon>Kickxellomycotina</taxon>
        <taxon>Kickxellomycetes</taxon>
        <taxon>Kickxellales</taxon>
        <taxon>Kickxellaceae</taxon>
        <taxon>Kickxella</taxon>
    </lineage>
</organism>
<accession>A0ACC1IEG7</accession>
<comment type="caution">
    <text evidence="1">The sequence shown here is derived from an EMBL/GenBank/DDBJ whole genome shotgun (WGS) entry which is preliminary data.</text>
</comment>
<protein>
    <submittedName>
        <fullName evidence="1">Swr complex subunit</fullName>
    </submittedName>
</protein>
<keyword evidence="2" id="KW-1185">Reference proteome</keyword>
<proteinExistence type="predicted"/>
<reference evidence="1" key="1">
    <citation type="submission" date="2022-07" db="EMBL/GenBank/DDBJ databases">
        <title>Phylogenomic reconstructions and comparative analyses of Kickxellomycotina fungi.</title>
        <authorList>
            <person name="Reynolds N.K."/>
            <person name="Stajich J.E."/>
            <person name="Barry K."/>
            <person name="Grigoriev I.V."/>
            <person name="Crous P."/>
            <person name="Smith M.E."/>
        </authorList>
    </citation>
    <scope>NUCLEOTIDE SEQUENCE</scope>
    <source>
        <strain evidence="1">Benny 63K</strain>
    </source>
</reference>
<name>A0ACC1IEG7_9FUNG</name>
<sequence>MSLAELYNNNHSLGDDSEDDESDDEFVPGLADDDNNDASDNDSDDDEHNDRAATNDDDKEGTAVPPEEIEQQKRKIDDIWQEMNLPTTHQQKITHVDSQETKEEPNDSTAGVTEAPSADKAETTAQNVVVVASDGLRRAPKRKASQFSKMAEMVEQRRAKKENTLDKARREWTGFVENEGIREDLDKANKDGYVERQEFLRRVDERTYEKSRERK</sequence>
<evidence type="ECO:0000313" key="2">
    <source>
        <dbReference type="Proteomes" id="UP001150581"/>
    </source>
</evidence>
<dbReference type="EMBL" id="JANBPG010000816">
    <property type="protein sequence ID" value="KAJ1893564.1"/>
    <property type="molecule type" value="Genomic_DNA"/>
</dbReference>